<dbReference type="AlphaFoldDB" id="A0A498RBQ0"/>
<keyword evidence="7 10" id="KW-0067">ATP-binding</keyword>
<evidence type="ECO:0000256" key="2">
    <source>
        <dbReference type="ARBA" id="ARBA00006052"/>
    </source>
</evidence>
<dbReference type="OrthoDB" id="9806325at2"/>
<dbReference type="CDD" id="cd00484">
    <property type="entry name" value="PEPCK_ATP"/>
    <property type="match status" value="1"/>
</dbReference>
<evidence type="ECO:0000256" key="3">
    <source>
        <dbReference type="ARBA" id="ARBA00012363"/>
    </source>
</evidence>
<feature type="binding site" evidence="10">
    <location>
        <position position="214"/>
    </location>
    <ligand>
        <name>ATP</name>
        <dbReference type="ChEBI" id="CHEBI:30616"/>
    </ligand>
</feature>
<gene>
    <name evidence="10" type="primary">pckA</name>
    <name evidence="11" type="ORF">LUCI_3947</name>
</gene>
<reference evidence="11 12" key="1">
    <citation type="submission" date="2018-06" db="EMBL/GenBank/DDBJ databases">
        <authorList>
            <person name="Strepis N."/>
        </authorList>
    </citation>
    <scope>NUCLEOTIDE SEQUENCE [LARGE SCALE GENOMIC DNA]</scope>
    <source>
        <strain evidence="11">LUCI</strain>
    </source>
</reference>
<feature type="binding site" evidence="10">
    <location>
        <position position="189"/>
    </location>
    <ligand>
        <name>substrate</name>
    </ligand>
</feature>
<dbReference type="PROSITE" id="PS00532">
    <property type="entry name" value="PEPCK_ATP"/>
    <property type="match status" value="1"/>
</dbReference>
<dbReference type="UniPathway" id="UPA00138"/>
<feature type="binding site" evidence="10">
    <location>
        <position position="195"/>
    </location>
    <ligand>
        <name>substrate</name>
    </ligand>
</feature>
<dbReference type="EC" id="4.1.1.49" evidence="3 10"/>
<dbReference type="InterPro" id="IPR013035">
    <property type="entry name" value="PEP_carboxykinase_C"/>
</dbReference>
<evidence type="ECO:0000256" key="5">
    <source>
        <dbReference type="ARBA" id="ARBA00022741"/>
    </source>
</evidence>
<keyword evidence="10" id="KW-0479">Metal-binding</keyword>
<dbReference type="SUPFAM" id="SSF53795">
    <property type="entry name" value="PEP carboxykinase-like"/>
    <property type="match status" value="1"/>
</dbReference>
<feature type="binding site" evidence="10">
    <location>
        <position position="316"/>
    </location>
    <ligand>
        <name>ATP</name>
        <dbReference type="ChEBI" id="CHEBI:30616"/>
    </ligand>
</feature>
<dbReference type="GO" id="GO:0046872">
    <property type="term" value="F:metal ion binding"/>
    <property type="evidence" value="ECO:0007669"/>
    <property type="project" value="UniProtKB-KW"/>
</dbReference>
<dbReference type="PIRSF" id="PIRSF006294">
    <property type="entry name" value="PEP_crbxkin"/>
    <property type="match status" value="1"/>
</dbReference>
<comment type="function">
    <text evidence="10">Involved in the gluconeogenesis. Catalyzes the conversion of oxaloacetate (OAA) to phosphoenolpyruvate (PEP) through direct phosphoryl transfer between the nucleoside triphosphate and OAA.</text>
</comment>
<name>A0A498RBQ0_9FIRM</name>
<comment type="pathway">
    <text evidence="1 10">Carbohydrate biosynthesis; gluconeogenesis.</text>
</comment>
<comment type="similarity">
    <text evidence="2 10">Belongs to the phosphoenolpyruvate carboxykinase (ATP) family.</text>
</comment>
<dbReference type="SUPFAM" id="SSF68923">
    <property type="entry name" value="PEP carboxykinase N-terminal domain"/>
    <property type="match status" value="1"/>
</dbReference>
<keyword evidence="11" id="KW-0670">Pyruvate</keyword>
<feature type="binding site" evidence="10">
    <location>
        <begin position="435"/>
        <end position="436"/>
    </location>
    <ligand>
        <name>ATP</name>
        <dbReference type="ChEBI" id="CHEBI:30616"/>
    </ligand>
</feature>
<dbReference type="NCBIfam" id="NF006820">
    <property type="entry name" value="PRK09344.1-2"/>
    <property type="match status" value="1"/>
</dbReference>
<dbReference type="GO" id="GO:0004612">
    <property type="term" value="F:phosphoenolpyruvate carboxykinase (ATP) activity"/>
    <property type="evidence" value="ECO:0007669"/>
    <property type="project" value="UniProtKB-UniRule"/>
</dbReference>
<comment type="catalytic activity">
    <reaction evidence="9 10">
        <text>oxaloacetate + ATP = phosphoenolpyruvate + ADP + CO2</text>
        <dbReference type="Rhea" id="RHEA:18617"/>
        <dbReference type="ChEBI" id="CHEBI:16452"/>
        <dbReference type="ChEBI" id="CHEBI:16526"/>
        <dbReference type="ChEBI" id="CHEBI:30616"/>
        <dbReference type="ChEBI" id="CHEBI:58702"/>
        <dbReference type="ChEBI" id="CHEBI:456216"/>
        <dbReference type="EC" id="4.1.1.49"/>
    </reaction>
</comment>
<organism evidence="11 12">
    <name type="scientific">Lucifera butyrica</name>
    <dbReference type="NCBI Taxonomy" id="1351585"/>
    <lineage>
        <taxon>Bacteria</taxon>
        <taxon>Bacillati</taxon>
        <taxon>Bacillota</taxon>
        <taxon>Negativicutes</taxon>
        <taxon>Veillonellales</taxon>
        <taxon>Veillonellaceae</taxon>
        <taxon>Lucifera</taxon>
    </lineage>
</organism>
<keyword evidence="10" id="KW-0963">Cytoplasm</keyword>
<dbReference type="PANTHER" id="PTHR30031">
    <property type="entry name" value="PHOSPHOENOLPYRUVATE CARBOXYKINASE ATP"/>
    <property type="match status" value="1"/>
</dbReference>
<comment type="cofactor">
    <cofactor evidence="10">
        <name>Mn(2+)</name>
        <dbReference type="ChEBI" id="CHEBI:29035"/>
    </cofactor>
    <text evidence="10">Binds 1 Mn(2+) ion per subunit.</text>
</comment>
<dbReference type="InterPro" id="IPR001272">
    <property type="entry name" value="PEP_carboxykinase_ATP"/>
</dbReference>
<dbReference type="HAMAP" id="MF_00453">
    <property type="entry name" value="PEPCK_ATP"/>
    <property type="match status" value="1"/>
</dbReference>
<dbReference type="Gene3D" id="2.170.8.10">
    <property type="entry name" value="Phosphoenolpyruvate Carboxykinase, domain 2"/>
    <property type="match status" value="1"/>
</dbReference>
<dbReference type="EMBL" id="UPPP01000094">
    <property type="protein sequence ID" value="VBB08669.1"/>
    <property type="molecule type" value="Genomic_DNA"/>
</dbReference>
<feature type="binding site" evidence="10">
    <location>
        <position position="195"/>
    </location>
    <ligand>
        <name>ATP</name>
        <dbReference type="ChEBI" id="CHEBI:30616"/>
    </ligand>
</feature>
<evidence type="ECO:0000256" key="10">
    <source>
        <dbReference type="HAMAP-Rule" id="MF_00453"/>
    </source>
</evidence>
<keyword evidence="11" id="KW-0418">Kinase</keyword>
<evidence type="ECO:0000256" key="8">
    <source>
        <dbReference type="ARBA" id="ARBA00023239"/>
    </source>
</evidence>
<dbReference type="Gene3D" id="3.40.449.10">
    <property type="entry name" value="Phosphoenolpyruvate Carboxykinase, domain 1"/>
    <property type="match status" value="1"/>
</dbReference>
<evidence type="ECO:0000256" key="1">
    <source>
        <dbReference type="ARBA" id="ARBA00004742"/>
    </source>
</evidence>
<accession>A0A498RBQ0</accession>
<dbReference type="InterPro" id="IPR015994">
    <property type="entry name" value="PEPCK_ATP_CS"/>
</dbReference>
<evidence type="ECO:0000313" key="11">
    <source>
        <dbReference type="EMBL" id="VBB08669.1"/>
    </source>
</evidence>
<feature type="binding site" evidence="10">
    <location>
        <position position="54"/>
    </location>
    <ligand>
        <name>substrate</name>
    </ligand>
</feature>
<keyword evidence="12" id="KW-1185">Reference proteome</keyword>
<evidence type="ECO:0000256" key="7">
    <source>
        <dbReference type="ARBA" id="ARBA00022840"/>
    </source>
</evidence>
<keyword evidence="5 10" id="KW-0547">Nucleotide-binding</keyword>
<comment type="caution">
    <text evidence="10">Lacks conserved residue(s) required for the propagation of feature annotation.</text>
</comment>
<keyword evidence="11" id="KW-0808">Transferase</keyword>
<keyword evidence="10" id="KW-0464">Manganese</keyword>
<dbReference type="InterPro" id="IPR008210">
    <property type="entry name" value="PEP_carboxykinase_N"/>
</dbReference>
<keyword evidence="8 10" id="KW-0456">Lyase</keyword>
<dbReference type="GO" id="GO:0005829">
    <property type="term" value="C:cytosol"/>
    <property type="evidence" value="ECO:0007669"/>
    <property type="project" value="TreeGrafter"/>
</dbReference>
<keyword evidence="4 10" id="KW-0312">Gluconeogenesis</keyword>
<dbReference type="Proteomes" id="UP000277811">
    <property type="component" value="Unassembled WGS sequence"/>
</dbReference>
<feature type="binding site" evidence="10">
    <location>
        <position position="195"/>
    </location>
    <ligand>
        <name>Mn(2+)</name>
        <dbReference type="ChEBI" id="CHEBI:29035"/>
    </ligand>
</feature>
<evidence type="ECO:0000256" key="6">
    <source>
        <dbReference type="ARBA" id="ARBA00022793"/>
    </source>
</evidence>
<dbReference type="Gene3D" id="3.90.228.20">
    <property type="match status" value="1"/>
</dbReference>
<feature type="binding site" evidence="10">
    <location>
        <position position="214"/>
    </location>
    <ligand>
        <name>Mn(2+)</name>
        <dbReference type="ChEBI" id="CHEBI:29035"/>
    </ligand>
</feature>
<dbReference type="GO" id="GO:0005524">
    <property type="term" value="F:ATP binding"/>
    <property type="evidence" value="ECO:0007669"/>
    <property type="project" value="UniProtKB-UniRule"/>
</dbReference>
<proteinExistence type="inferred from homology"/>
<keyword evidence="6 10" id="KW-0210">Decarboxylase</keyword>
<dbReference type="GO" id="GO:0016301">
    <property type="term" value="F:kinase activity"/>
    <property type="evidence" value="ECO:0007669"/>
    <property type="project" value="UniProtKB-KW"/>
</dbReference>
<evidence type="ECO:0000256" key="9">
    <source>
        <dbReference type="ARBA" id="ARBA00047371"/>
    </source>
</evidence>
<protein>
    <recommendedName>
        <fullName evidence="3 10">Phosphoenolpyruvate carboxykinase (ATP)</fullName>
        <shortName evidence="10">PCK</shortName>
        <shortName evidence="10">PEP carboxykinase</shortName>
        <shortName evidence="10">PEPCK</shortName>
        <ecNumber evidence="3 10">4.1.1.49</ecNumber>
    </recommendedName>
</protein>
<dbReference type="RefSeq" id="WP_122629534.1">
    <property type="nucleotide sequence ID" value="NZ_UPPP01000094.1"/>
</dbReference>
<evidence type="ECO:0000256" key="4">
    <source>
        <dbReference type="ARBA" id="ARBA00022432"/>
    </source>
</evidence>
<feature type="binding site" evidence="10">
    <location>
        <position position="251"/>
    </location>
    <ligand>
        <name>Mn(2+)</name>
        <dbReference type="ChEBI" id="CHEBI:29035"/>
    </ligand>
</feature>
<dbReference type="PANTHER" id="PTHR30031:SF0">
    <property type="entry name" value="PHOSPHOENOLPYRUVATE CARBOXYKINASE (ATP)"/>
    <property type="match status" value="1"/>
</dbReference>
<comment type="subcellular location">
    <subcellularLocation>
        <location evidence="10">Cytoplasm</location>
    </subcellularLocation>
</comment>
<feature type="binding site" evidence="10">
    <location>
        <position position="441"/>
    </location>
    <ligand>
        <name>ATP</name>
        <dbReference type="ChEBI" id="CHEBI:30616"/>
    </ligand>
</feature>
<sequence>MATSVWYDLRQKHTGIIHINLPIPRLVELSLQHGEGHLTESGALRVSTGKYTGRSPNDKFIVDTPSVHDEIWWGNNQSVSEEAFGRLYHKVLDYLGDKELFVFNGFAGADRQHSLPVRIINELAWHNLFVQQLFLRPEDTGWPVPEEAGFTVLCAPGFQAVPDEDGTNSEAFVILHFEQKLILIGGTYYAGEMKKSIFSILNYLLPRQGTLSMHCSANQGSRGDVALFFGLSGTGKTSLSADPERFLIGDDEHGWNDNGVFNFEGGCYAKCIHLTYKNEPQIWDAIKFGTVLENVVFDEQKRSLDFNSEEITENTRAAYPVSYIPGSIYPGTGGHPETILFLTADAFGVLPPVVRLSPDQAMYYFLSGYTSKLAGTERGVTEPQATFSACFGSPFLPLSPVVYANLLKDKIAAHKTRVFLINTGWQGGPYGIGKRISIQHTRQMVSAAMAGALDQVCYTTHPVFNLSVPLTCPGVPADILQPQTTWSDPKAYEIAALKLAAMFHKNFANFAGMPATISAAGPFPGL</sequence>
<dbReference type="NCBIfam" id="TIGR00224">
    <property type="entry name" value="pckA"/>
    <property type="match status" value="1"/>
</dbReference>
<feature type="binding site" evidence="10">
    <location>
        <position position="316"/>
    </location>
    <ligand>
        <name>substrate</name>
    </ligand>
</feature>
<dbReference type="Pfam" id="PF01293">
    <property type="entry name" value="PEPCK_ATP"/>
    <property type="match status" value="1"/>
</dbReference>
<feature type="binding site" evidence="10">
    <location>
        <position position="279"/>
    </location>
    <ligand>
        <name>ATP</name>
        <dbReference type="ChEBI" id="CHEBI:30616"/>
    </ligand>
</feature>
<evidence type="ECO:0000313" key="12">
    <source>
        <dbReference type="Proteomes" id="UP000277811"/>
    </source>
</evidence>
<dbReference type="GO" id="GO:0006094">
    <property type="term" value="P:gluconeogenesis"/>
    <property type="evidence" value="ECO:0007669"/>
    <property type="project" value="UniProtKB-UniRule"/>
</dbReference>
<dbReference type="NCBIfam" id="NF006821">
    <property type="entry name" value="PRK09344.1-3"/>
    <property type="match status" value="1"/>
</dbReference>